<feature type="region of interest" description="Disordered" evidence="1">
    <location>
        <begin position="1"/>
        <end position="53"/>
    </location>
</feature>
<organism evidence="2 3">
    <name type="scientific">Gigaspora margarita</name>
    <dbReference type="NCBI Taxonomy" id="4874"/>
    <lineage>
        <taxon>Eukaryota</taxon>
        <taxon>Fungi</taxon>
        <taxon>Fungi incertae sedis</taxon>
        <taxon>Mucoromycota</taxon>
        <taxon>Glomeromycotina</taxon>
        <taxon>Glomeromycetes</taxon>
        <taxon>Diversisporales</taxon>
        <taxon>Gigasporaceae</taxon>
        <taxon>Gigaspora</taxon>
    </lineage>
</organism>
<feature type="compositionally biased region" description="Low complexity" evidence="1">
    <location>
        <begin position="28"/>
        <end position="39"/>
    </location>
</feature>
<protein>
    <submittedName>
        <fullName evidence="2">1706_t:CDS:1</fullName>
    </submittedName>
</protein>
<proteinExistence type="predicted"/>
<gene>
    <name evidence="2" type="ORF">GMARGA_LOCUS27000</name>
</gene>
<keyword evidence="3" id="KW-1185">Reference proteome</keyword>
<name>A0ABN7W6R3_GIGMA</name>
<feature type="compositionally biased region" description="Acidic residues" evidence="1">
    <location>
        <begin position="1"/>
        <end position="13"/>
    </location>
</feature>
<accession>A0ABN7W6R3</accession>
<evidence type="ECO:0000256" key="1">
    <source>
        <dbReference type="SAM" id="MobiDB-lite"/>
    </source>
</evidence>
<dbReference type="EMBL" id="CAJVQB010032353">
    <property type="protein sequence ID" value="CAG8818212.1"/>
    <property type="molecule type" value="Genomic_DNA"/>
</dbReference>
<dbReference type="Proteomes" id="UP000789901">
    <property type="component" value="Unassembled WGS sequence"/>
</dbReference>
<reference evidence="2 3" key="1">
    <citation type="submission" date="2021-06" db="EMBL/GenBank/DDBJ databases">
        <authorList>
            <person name="Kallberg Y."/>
            <person name="Tangrot J."/>
            <person name="Rosling A."/>
        </authorList>
    </citation>
    <scope>NUCLEOTIDE SEQUENCE [LARGE SCALE GENOMIC DNA]</scope>
    <source>
        <strain evidence="2 3">120-4 pot B 10/14</strain>
    </source>
</reference>
<comment type="caution">
    <text evidence="2">The sequence shown here is derived from an EMBL/GenBank/DDBJ whole genome shotgun (WGS) entry which is preliminary data.</text>
</comment>
<evidence type="ECO:0000313" key="3">
    <source>
        <dbReference type="Proteomes" id="UP000789901"/>
    </source>
</evidence>
<feature type="non-terminal residue" evidence="2">
    <location>
        <position position="1"/>
    </location>
</feature>
<evidence type="ECO:0000313" key="2">
    <source>
        <dbReference type="EMBL" id="CAG8818212.1"/>
    </source>
</evidence>
<sequence>NDNENWLDDSETDSELKSNHNSNEAGPSSKSSKSLSSQLKDNKKTASLPKKKKKQENVEILRFNELSNLNMDQEIGLAEKEEVDKLTIKILYNRSEANSRYLNNELREANENEDKFYSQLDLACDACLYALSSSPNLDLIEKEFKNAIFNSLKKNWYDFHEIRLVATLLDPRTKKMILFTSRKREKARIKLKNEFEKLQ</sequence>